<gene>
    <name evidence="1" type="ORF">Sradi_2057700</name>
</gene>
<protein>
    <submittedName>
        <fullName evidence="1">Uncharacterized protein</fullName>
    </submittedName>
</protein>
<proteinExistence type="predicted"/>
<reference evidence="1" key="1">
    <citation type="submission" date="2020-06" db="EMBL/GenBank/DDBJ databases">
        <authorList>
            <person name="Li T."/>
            <person name="Hu X."/>
            <person name="Zhang T."/>
            <person name="Song X."/>
            <person name="Zhang H."/>
            <person name="Dai N."/>
            <person name="Sheng W."/>
            <person name="Hou X."/>
            <person name="Wei L."/>
        </authorList>
    </citation>
    <scope>NUCLEOTIDE SEQUENCE</scope>
    <source>
        <strain evidence="1">G02</strain>
        <tissue evidence="1">Leaf</tissue>
    </source>
</reference>
<reference evidence="1" key="2">
    <citation type="journal article" date="2024" name="Plant">
        <title>Genomic evolution and insights into agronomic trait innovations of Sesamum species.</title>
        <authorList>
            <person name="Miao H."/>
            <person name="Wang L."/>
            <person name="Qu L."/>
            <person name="Liu H."/>
            <person name="Sun Y."/>
            <person name="Le M."/>
            <person name="Wang Q."/>
            <person name="Wei S."/>
            <person name="Zheng Y."/>
            <person name="Lin W."/>
            <person name="Duan Y."/>
            <person name="Cao H."/>
            <person name="Xiong S."/>
            <person name="Wang X."/>
            <person name="Wei L."/>
            <person name="Li C."/>
            <person name="Ma Q."/>
            <person name="Ju M."/>
            <person name="Zhao R."/>
            <person name="Li G."/>
            <person name="Mu C."/>
            <person name="Tian Q."/>
            <person name="Mei H."/>
            <person name="Zhang T."/>
            <person name="Gao T."/>
            <person name="Zhang H."/>
        </authorList>
    </citation>
    <scope>NUCLEOTIDE SEQUENCE</scope>
    <source>
        <strain evidence="1">G02</strain>
    </source>
</reference>
<accession>A0AAW2THQ3</accession>
<sequence length="145" mass="16890">MSKKEEKKIEITHDCTLPPLEQSEKVKKRRLEEEKLAAAEELKNVQIVDGEPKKFTSIGTAMGQRIGEELVQFLRTNSDVFAWSVHDLTGIDPRVMVHKLNVNPNFRPVTQKKRNFRQERNEIIKEEVDKLLTRSTFVRYNTQNG</sequence>
<comment type="caution">
    <text evidence="1">The sequence shown here is derived from an EMBL/GenBank/DDBJ whole genome shotgun (WGS) entry which is preliminary data.</text>
</comment>
<name>A0AAW2THQ3_SESRA</name>
<evidence type="ECO:0000313" key="1">
    <source>
        <dbReference type="EMBL" id="KAL0404169.1"/>
    </source>
</evidence>
<organism evidence="1">
    <name type="scientific">Sesamum radiatum</name>
    <name type="common">Black benniseed</name>
    <dbReference type="NCBI Taxonomy" id="300843"/>
    <lineage>
        <taxon>Eukaryota</taxon>
        <taxon>Viridiplantae</taxon>
        <taxon>Streptophyta</taxon>
        <taxon>Embryophyta</taxon>
        <taxon>Tracheophyta</taxon>
        <taxon>Spermatophyta</taxon>
        <taxon>Magnoliopsida</taxon>
        <taxon>eudicotyledons</taxon>
        <taxon>Gunneridae</taxon>
        <taxon>Pentapetalae</taxon>
        <taxon>asterids</taxon>
        <taxon>lamiids</taxon>
        <taxon>Lamiales</taxon>
        <taxon>Pedaliaceae</taxon>
        <taxon>Sesamum</taxon>
    </lineage>
</organism>
<dbReference type="AlphaFoldDB" id="A0AAW2THQ3"/>
<dbReference type="EMBL" id="JACGWJ010000008">
    <property type="protein sequence ID" value="KAL0404169.1"/>
    <property type="molecule type" value="Genomic_DNA"/>
</dbReference>